<accession>A0ABP9Z4U8</accession>
<evidence type="ECO:0000256" key="3">
    <source>
        <dbReference type="ARBA" id="ARBA00022884"/>
    </source>
</evidence>
<keyword evidence="5" id="KW-0804">Transcription</keyword>
<keyword evidence="3" id="KW-0694">RNA-binding</keyword>
<protein>
    <recommendedName>
        <fullName evidence="7">SURP motif domain-containing protein</fullName>
    </recommendedName>
</protein>
<dbReference type="PROSITE" id="PS50128">
    <property type="entry name" value="SURP"/>
    <property type="match status" value="1"/>
</dbReference>
<dbReference type="Pfam" id="PF01805">
    <property type="entry name" value="Surp"/>
    <property type="match status" value="1"/>
</dbReference>
<keyword evidence="2" id="KW-0677">Repeat</keyword>
<dbReference type="SMART" id="SM01141">
    <property type="entry name" value="DRY_EERY"/>
    <property type="match status" value="1"/>
</dbReference>
<feature type="domain" description="SURP motif" evidence="7">
    <location>
        <begin position="159"/>
        <end position="203"/>
    </location>
</feature>
<evidence type="ECO:0000256" key="5">
    <source>
        <dbReference type="ARBA" id="ARBA00023163"/>
    </source>
</evidence>
<name>A0ABP9Z4U8_9FUNG</name>
<dbReference type="InterPro" id="IPR019147">
    <property type="entry name" value="SWAP_N_domain"/>
</dbReference>
<dbReference type="Pfam" id="PF09750">
    <property type="entry name" value="DRY_EERY"/>
    <property type="match status" value="1"/>
</dbReference>
<comment type="caution">
    <text evidence="8">The sequence shown here is derived from an EMBL/GenBank/DDBJ whole genome shotgun (WGS) entry which is preliminary data.</text>
</comment>
<organism evidence="8 9">
    <name type="scientific">Mucor flavus</name>
    <dbReference type="NCBI Taxonomy" id="439312"/>
    <lineage>
        <taxon>Eukaryota</taxon>
        <taxon>Fungi</taxon>
        <taxon>Fungi incertae sedis</taxon>
        <taxon>Mucoromycota</taxon>
        <taxon>Mucoromycotina</taxon>
        <taxon>Mucoromycetes</taxon>
        <taxon>Mucorales</taxon>
        <taxon>Mucorineae</taxon>
        <taxon>Mucoraceae</taxon>
        <taxon>Mucor</taxon>
    </lineage>
</organism>
<dbReference type="InterPro" id="IPR000061">
    <property type="entry name" value="Surp"/>
</dbReference>
<dbReference type="PANTHER" id="PTHR13161">
    <property type="entry name" value="SPLICING FACTOR SUPPRESSOR OF WHITE APRICOT"/>
    <property type="match status" value="1"/>
</dbReference>
<dbReference type="InterPro" id="IPR035967">
    <property type="entry name" value="SWAP/Surp_sf"/>
</dbReference>
<evidence type="ECO:0000313" key="8">
    <source>
        <dbReference type="EMBL" id="GAA5814124.1"/>
    </source>
</evidence>
<gene>
    <name evidence="8" type="ORF">MFLAVUS_007614</name>
</gene>
<proteinExistence type="predicted"/>
<dbReference type="Gene3D" id="1.10.10.790">
    <property type="entry name" value="Surp module"/>
    <property type="match status" value="1"/>
</dbReference>
<keyword evidence="6" id="KW-0508">mRNA splicing</keyword>
<evidence type="ECO:0000256" key="1">
    <source>
        <dbReference type="ARBA" id="ARBA00022664"/>
    </source>
</evidence>
<dbReference type="EMBL" id="BAABUK010000019">
    <property type="protein sequence ID" value="GAA5814124.1"/>
    <property type="molecule type" value="Genomic_DNA"/>
</dbReference>
<evidence type="ECO:0000256" key="6">
    <source>
        <dbReference type="ARBA" id="ARBA00023187"/>
    </source>
</evidence>
<keyword evidence="4" id="KW-0805">Transcription regulation</keyword>
<dbReference type="Proteomes" id="UP001473302">
    <property type="component" value="Unassembled WGS sequence"/>
</dbReference>
<dbReference type="SUPFAM" id="SSF109905">
    <property type="entry name" value="Surp module (SWAP domain)"/>
    <property type="match status" value="1"/>
</dbReference>
<dbReference type="PANTHER" id="PTHR13161:SF15">
    <property type="entry name" value="SPLICING FACTOR, SUPPRESSOR OF WHITE-APRICOT HOMOLOG"/>
    <property type="match status" value="1"/>
</dbReference>
<evidence type="ECO:0000313" key="9">
    <source>
        <dbReference type="Proteomes" id="UP001473302"/>
    </source>
</evidence>
<keyword evidence="9" id="KW-1185">Reference proteome</keyword>
<reference evidence="8 9" key="1">
    <citation type="submission" date="2024-04" db="EMBL/GenBank/DDBJ databases">
        <title>genome sequences of Mucor flavus KT1a and Helicostylum pulchrum KT1b strains isolated from the surface of a dry-aged beef.</title>
        <authorList>
            <person name="Toyotome T."/>
            <person name="Hosono M."/>
            <person name="Torimaru M."/>
            <person name="Fukuda K."/>
            <person name="Mikami N."/>
        </authorList>
    </citation>
    <scope>NUCLEOTIDE SEQUENCE [LARGE SCALE GENOMIC DNA]</scope>
    <source>
        <strain evidence="8 9">KT1a</strain>
    </source>
</reference>
<evidence type="ECO:0000259" key="7">
    <source>
        <dbReference type="PROSITE" id="PS50128"/>
    </source>
</evidence>
<sequence length="223" mass="26182">MSYRNRFTSASLFPDPSLPLARDKRKYCNEEDEEITAFGYESKVYNDQPTAIKVEQGKYLIPWKSGRVGILMDRYDVRHLVQDEKVLAVSEEAILESKYDAERYGMSHESDGKTKAAIRYEYDNKKAKITVTEIEKEIMNKYRTPKSMTVPTDMEQVNIIELVSKEIRTAKDSNLMEIRIQVKNTNNEKYSFLNKRDRLYPFYQHIIKRNLLVEYSDSSDSDN</sequence>
<dbReference type="InterPro" id="IPR040397">
    <property type="entry name" value="SWAP"/>
</dbReference>
<keyword evidence="1" id="KW-0507">mRNA processing</keyword>
<evidence type="ECO:0000256" key="4">
    <source>
        <dbReference type="ARBA" id="ARBA00023015"/>
    </source>
</evidence>
<evidence type="ECO:0000256" key="2">
    <source>
        <dbReference type="ARBA" id="ARBA00022737"/>
    </source>
</evidence>